<evidence type="ECO:0000256" key="4">
    <source>
        <dbReference type="SAM" id="Coils"/>
    </source>
</evidence>
<evidence type="ECO:0000256" key="1">
    <source>
        <dbReference type="ARBA" id="ARBA00007197"/>
    </source>
</evidence>
<dbReference type="EMBL" id="CAUYUE010000010">
    <property type="protein sequence ID" value="CAK0784103.1"/>
    <property type="molecule type" value="Genomic_DNA"/>
</dbReference>
<dbReference type="GO" id="GO:0005737">
    <property type="term" value="C:cytoplasm"/>
    <property type="evidence" value="ECO:0007669"/>
    <property type="project" value="UniProtKB-ARBA"/>
</dbReference>
<dbReference type="SUPFAM" id="SSF54736">
    <property type="entry name" value="ClpS-like"/>
    <property type="match status" value="1"/>
</dbReference>
<keyword evidence="3" id="KW-0687">Ribonucleoprotein</keyword>
<keyword evidence="8" id="KW-1185">Reference proteome</keyword>
<dbReference type="InterPro" id="IPR014719">
    <property type="entry name" value="Ribosomal_bL12_C/ClpS-like"/>
</dbReference>
<dbReference type="HAMAP" id="MF_00368">
    <property type="entry name" value="Ribosomal_bL12"/>
    <property type="match status" value="1"/>
</dbReference>
<accession>A0AAV1IA71</accession>
<name>A0AAV1IA71_9CHLO</name>
<reference evidence="7 8" key="1">
    <citation type="submission" date="2023-10" db="EMBL/GenBank/DDBJ databases">
        <authorList>
            <person name="Maclean D."/>
            <person name="Macfadyen A."/>
        </authorList>
    </citation>
    <scope>NUCLEOTIDE SEQUENCE [LARGE SCALE GENOMIC DNA]</scope>
</reference>
<organism evidence="7 8">
    <name type="scientific">Coccomyxa viridis</name>
    <dbReference type="NCBI Taxonomy" id="1274662"/>
    <lineage>
        <taxon>Eukaryota</taxon>
        <taxon>Viridiplantae</taxon>
        <taxon>Chlorophyta</taxon>
        <taxon>core chlorophytes</taxon>
        <taxon>Trebouxiophyceae</taxon>
        <taxon>Trebouxiophyceae incertae sedis</taxon>
        <taxon>Coccomyxaceae</taxon>
        <taxon>Coccomyxa</taxon>
    </lineage>
</organism>
<protein>
    <recommendedName>
        <fullName evidence="9">Ribosomal protein L12</fullName>
    </recommendedName>
</protein>
<proteinExistence type="inferred from homology"/>
<dbReference type="InterPro" id="IPR036235">
    <property type="entry name" value="Ribosomal_bL12_oligo_N_sf"/>
</dbReference>
<dbReference type="CDD" id="cd00387">
    <property type="entry name" value="Ribosomal_L7_L12"/>
    <property type="match status" value="1"/>
</dbReference>
<gene>
    <name evidence="7" type="ORF">CVIRNUC_007306</name>
</gene>
<evidence type="ECO:0000259" key="6">
    <source>
        <dbReference type="Pfam" id="PF16320"/>
    </source>
</evidence>
<dbReference type="GO" id="GO:1990904">
    <property type="term" value="C:ribonucleoprotein complex"/>
    <property type="evidence" value="ECO:0007669"/>
    <property type="project" value="UniProtKB-KW"/>
</dbReference>
<evidence type="ECO:0000256" key="2">
    <source>
        <dbReference type="ARBA" id="ARBA00022980"/>
    </source>
</evidence>
<dbReference type="InterPro" id="IPR008932">
    <property type="entry name" value="Ribosomal_bL12_oligo"/>
</dbReference>
<dbReference type="GO" id="GO:0005840">
    <property type="term" value="C:ribosome"/>
    <property type="evidence" value="ECO:0007669"/>
    <property type="project" value="UniProtKB-KW"/>
</dbReference>
<comment type="caution">
    <text evidence="7">The sequence shown here is derived from an EMBL/GenBank/DDBJ whole genome shotgun (WGS) entry which is preliminary data.</text>
</comment>
<dbReference type="PANTHER" id="PTHR45987:SF4">
    <property type="entry name" value="LARGE RIBOSOMAL SUBUNIT PROTEIN BL12M"/>
    <property type="match status" value="1"/>
</dbReference>
<keyword evidence="4" id="KW-0175">Coiled coil</keyword>
<dbReference type="Pfam" id="PF00542">
    <property type="entry name" value="Ribosomal_L12"/>
    <property type="match status" value="1"/>
</dbReference>
<dbReference type="Pfam" id="PF16320">
    <property type="entry name" value="Ribosomal_L12_N"/>
    <property type="match status" value="1"/>
</dbReference>
<feature type="domain" description="Large ribosomal subunit protein bL12 C-terminal" evidence="5">
    <location>
        <begin position="153"/>
        <end position="220"/>
    </location>
</feature>
<dbReference type="AlphaFoldDB" id="A0AAV1IA71"/>
<sequence>MLRGALSKAAKLSSSARCLQPVFDTAESASCRHHSLQCQFSDCASWIRPSFSSHGSLAVRWYAAAPDPLDVNGSGDSEEEQERVIDNPRVHKLVDQICEMNILEIADLTELLRKRLGITAPPPGMYAMGAAQAAPAASAPAAEEPKAEEKTEFDVKLAGFDAAAKIKVIKEVRSITALGLKEAKELVEKAPTVVKAGLKKEEAEELKKKLEAAGGKVELE</sequence>
<evidence type="ECO:0000259" key="5">
    <source>
        <dbReference type="Pfam" id="PF00542"/>
    </source>
</evidence>
<evidence type="ECO:0008006" key="9">
    <source>
        <dbReference type="Google" id="ProtNLM"/>
    </source>
</evidence>
<keyword evidence="2" id="KW-0689">Ribosomal protein</keyword>
<dbReference type="PANTHER" id="PTHR45987">
    <property type="entry name" value="39S RIBOSOMAL PROTEIN L12"/>
    <property type="match status" value="1"/>
</dbReference>
<feature type="domain" description="Large ribosomal subunit protein bL12 oligomerization" evidence="6">
    <location>
        <begin position="92"/>
        <end position="136"/>
    </location>
</feature>
<dbReference type="Proteomes" id="UP001314263">
    <property type="component" value="Unassembled WGS sequence"/>
</dbReference>
<feature type="coiled-coil region" evidence="4">
    <location>
        <begin position="193"/>
        <end position="220"/>
    </location>
</feature>
<dbReference type="GO" id="GO:0003735">
    <property type="term" value="F:structural constituent of ribosome"/>
    <property type="evidence" value="ECO:0007669"/>
    <property type="project" value="InterPro"/>
</dbReference>
<evidence type="ECO:0000256" key="3">
    <source>
        <dbReference type="ARBA" id="ARBA00023274"/>
    </source>
</evidence>
<evidence type="ECO:0000313" key="8">
    <source>
        <dbReference type="Proteomes" id="UP001314263"/>
    </source>
</evidence>
<dbReference type="GO" id="GO:0006412">
    <property type="term" value="P:translation"/>
    <property type="evidence" value="ECO:0007669"/>
    <property type="project" value="InterPro"/>
</dbReference>
<dbReference type="Gene3D" id="1.20.5.710">
    <property type="entry name" value="Single helix bin"/>
    <property type="match status" value="1"/>
</dbReference>
<dbReference type="InterPro" id="IPR013823">
    <property type="entry name" value="Ribosomal_bL12_C"/>
</dbReference>
<dbReference type="GO" id="GO:0003729">
    <property type="term" value="F:mRNA binding"/>
    <property type="evidence" value="ECO:0007669"/>
    <property type="project" value="TreeGrafter"/>
</dbReference>
<comment type="similarity">
    <text evidence="1">Belongs to the bacterial ribosomal protein bL12 family.</text>
</comment>
<dbReference type="NCBIfam" id="TIGR00855">
    <property type="entry name" value="L12"/>
    <property type="match status" value="1"/>
</dbReference>
<dbReference type="InterPro" id="IPR000206">
    <property type="entry name" value="Ribosomal_bL12"/>
</dbReference>
<dbReference type="FunFam" id="3.30.1390.10:FF:000001">
    <property type="entry name" value="50S ribosomal protein L7/L12"/>
    <property type="match status" value="1"/>
</dbReference>
<dbReference type="SUPFAM" id="SSF48300">
    <property type="entry name" value="Ribosomal protein L7/12, oligomerisation (N-terminal) domain"/>
    <property type="match status" value="1"/>
</dbReference>
<evidence type="ECO:0000313" key="7">
    <source>
        <dbReference type="EMBL" id="CAK0784103.1"/>
    </source>
</evidence>
<dbReference type="Gene3D" id="3.30.1390.10">
    <property type="match status" value="1"/>
</dbReference>